<dbReference type="RefSeq" id="WP_179633605.1">
    <property type="nucleotide sequence ID" value="NZ_JACCFH010000001.1"/>
</dbReference>
<dbReference type="InterPro" id="IPR050204">
    <property type="entry name" value="AraC_XylS_family_regulators"/>
</dbReference>
<feature type="domain" description="HTH araC/xylS-type" evidence="4">
    <location>
        <begin position="174"/>
        <end position="271"/>
    </location>
</feature>
<evidence type="ECO:0000313" key="5">
    <source>
        <dbReference type="EMBL" id="NYG32751.1"/>
    </source>
</evidence>
<dbReference type="EMBL" id="JACCFH010000001">
    <property type="protein sequence ID" value="NYG32751.1"/>
    <property type="molecule type" value="Genomic_DNA"/>
</dbReference>
<gene>
    <name evidence="5" type="ORF">BDD16_001737</name>
</gene>
<dbReference type="InterPro" id="IPR009057">
    <property type="entry name" value="Homeodomain-like_sf"/>
</dbReference>
<keyword evidence="2 5" id="KW-0238">DNA-binding</keyword>
<proteinExistence type="predicted"/>
<dbReference type="PANTHER" id="PTHR46796">
    <property type="entry name" value="HTH-TYPE TRANSCRIPTIONAL ACTIVATOR RHAS-RELATED"/>
    <property type="match status" value="1"/>
</dbReference>
<dbReference type="Pfam" id="PF12852">
    <property type="entry name" value="Cupin_6"/>
    <property type="match status" value="1"/>
</dbReference>
<reference evidence="5 6" key="1">
    <citation type="submission" date="2020-07" db="EMBL/GenBank/DDBJ databases">
        <title>Genomic Encyclopedia of Archaeal and Bacterial Type Strains, Phase II (KMG-II): from individual species to whole genera.</title>
        <authorList>
            <person name="Goeker M."/>
        </authorList>
    </citation>
    <scope>NUCLEOTIDE SEQUENCE [LARGE SCALE GENOMIC DNA]</scope>
    <source>
        <strain evidence="5 6">DSM 21226</strain>
    </source>
</reference>
<protein>
    <submittedName>
        <fullName evidence="5">AraC-like DNA-binding protein</fullName>
    </submittedName>
</protein>
<evidence type="ECO:0000259" key="4">
    <source>
        <dbReference type="PROSITE" id="PS01124"/>
    </source>
</evidence>
<evidence type="ECO:0000256" key="3">
    <source>
        <dbReference type="ARBA" id="ARBA00023163"/>
    </source>
</evidence>
<dbReference type="SUPFAM" id="SSF46689">
    <property type="entry name" value="Homeodomain-like"/>
    <property type="match status" value="2"/>
</dbReference>
<comment type="caution">
    <text evidence="5">The sequence shown here is derived from an EMBL/GenBank/DDBJ whole genome shotgun (WGS) entry which is preliminary data.</text>
</comment>
<dbReference type="PROSITE" id="PS01124">
    <property type="entry name" value="HTH_ARAC_FAMILY_2"/>
    <property type="match status" value="1"/>
</dbReference>
<evidence type="ECO:0000256" key="2">
    <source>
        <dbReference type="ARBA" id="ARBA00023125"/>
    </source>
</evidence>
<dbReference type="PANTHER" id="PTHR46796:SF7">
    <property type="entry name" value="ARAC FAMILY TRANSCRIPTIONAL REGULATOR"/>
    <property type="match status" value="1"/>
</dbReference>
<dbReference type="Gene3D" id="1.10.10.60">
    <property type="entry name" value="Homeodomain-like"/>
    <property type="match status" value="1"/>
</dbReference>
<organism evidence="5 6">
    <name type="scientific">Sphaerotilus montanus</name>
    <dbReference type="NCBI Taxonomy" id="522889"/>
    <lineage>
        <taxon>Bacteria</taxon>
        <taxon>Pseudomonadati</taxon>
        <taxon>Pseudomonadota</taxon>
        <taxon>Betaproteobacteria</taxon>
        <taxon>Burkholderiales</taxon>
        <taxon>Sphaerotilaceae</taxon>
        <taxon>Sphaerotilus</taxon>
    </lineage>
</organism>
<keyword evidence="3" id="KW-0804">Transcription</keyword>
<dbReference type="InterPro" id="IPR032783">
    <property type="entry name" value="AraC_lig"/>
</dbReference>
<dbReference type="GO" id="GO:0043565">
    <property type="term" value="F:sequence-specific DNA binding"/>
    <property type="evidence" value="ECO:0007669"/>
    <property type="project" value="InterPro"/>
</dbReference>
<dbReference type="Pfam" id="PF12833">
    <property type="entry name" value="HTH_18"/>
    <property type="match status" value="1"/>
</dbReference>
<sequence length="276" mass="29382">MDDRLTTLLQHFPLNAGPVRPAPLSAPVTPAIDASEAHGWLHLLLRGPVQIAPHQPLLQPALLWLPAPTAHTLRALSDGGARLLSAPVRFGDPALNPLTGALAPLVVVPLRDMPRPMAAAWALLVSEHETAAWAHGAVLARLAEVLLLQTLRQAVEQARGQVGLLGALSDARLQRVLEAIHARPGAPWTLQTLAAEAGWSRTMLATQFRAAVGVPPGDYLTDWRLRVARLRLAEGWSVKDVAAAVGYASPAALTRVCTQRLGAPPTRWHPPASAGQ</sequence>
<dbReference type="AlphaFoldDB" id="A0A7Y9QWI7"/>
<accession>A0A7Y9QWI7</accession>
<keyword evidence="1" id="KW-0805">Transcription regulation</keyword>
<evidence type="ECO:0000313" key="6">
    <source>
        <dbReference type="Proteomes" id="UP000518288"/>
    </source>
</evidence>
<dbReference type="InterPro" id="IPR018060">
    <property type="entry name" value="HTH_AraC"/>
</dbReference>
<keyword evidence="6" id="KW-1185">Reference proteome</keyword>
<dbReference type="GO" id="GO:0003700">
    <property type="term" value="F:DNA-binding transcription factor activity"/>
    <property type="evidence" value="ECO:0007669"/>
    <property type="project" value="InterPro"/>
</dbReference>
<name>A0A7Y9QWI7_9BURK</name>
<evidence type="ECO:0000256" key="1">
    <source>
        <dbReference type="ARBA" id="ARBA00023015"/>
    </source>
</evidence>
<dbReference type="SMART" id="SM00342">
    <property type="entry name" value="HTH_ARAC"/>
    <property type="match status" value="1"/>
</dbReference>
<dbReference type="Proteomes" id="UP000518288">
    <property type="component" value="Unassembled WGS sequence"/>
</dbReference>